<dbReference type="PANTHER" id="PTHR42880:SF1">
    <property type="entry name" value="ISOPROPYLMALATE_HOMOCITRATE_CITRAMALATE SYNTHASE FAMILY PROTEIN"/>
    <property type="match status" value="1"/>
</dbReference>
<comment type="similarity">
    <text evidence="1">Belongs to the alpha-IPM synthase/homocitrate synthase family.</text>
</comment>
<evidence type="ECO:0000313" key="5">
    <source>
        <dbReference type="Proteomes" id="UP001063698"/>
    </source>
</evidence>
<dbReference type="Pfam" id="PF00682">
    <property type="entry name" value="HMGL-like"/>
    <property type="match status" value="1"/>
</dbReference>
<dbReference type="KEGG" id="ipc:IPA_02810"/>
<accession>A0A977PJ68</accession>
<dbReference type="Proteomes" id="UP001063698">
    <property type="component" value="Chromosome"/>
</dbReference>
<dbReference type="GO" id="GO:0016740">
    <property type="term" value="F:transferase activity"/>
    <property type="evidence" value="ECO:0007669"/>
    <property type="project" value="UniProtKB-KW"/>
</dbReference>
<protein>
    <submittedName>
        <fullName evidence="4">2-isopropylmalate synthase</fullName>
    </submittedName>
</protein>
<dbReference type="InterPro" id="IPR000891">
    <property type="entry name" value="PYR_CT"/>
</dbReference>
<evidence type="ECO:0000256" key="1">
    <source>
        <dbReference type="ARBA" id="ARBA00006154"/>
    </source>
</evidence>
<dbReference type="PANTHER" id="PTHR42880">
    <property type="entry name" value="HOMOCITRATE SYNTHASE"/>
    <property type="match status" value="1"/>
</dbReference>
<evidence type="ECO:0000259" key="3">
    <source>
        <dbReference type="PROSITE" id="PS50991"/>
    </source>
</evidence>
<evidence type="ECO:0000256" key="2">
    <source>
        <dbReference type="ARBA" id="ARBA00022679"/>
    </source>
</evidence>
<dbReference type="EMBL" id="CP006868">
    <property type="protein sequence ID" value="UXD21316.1"/>
    <property type="molecule type" value="Genomic_DNA"/>
</dbReference>
<dbReference type="PROSITE" id="PS50991">
    <property type="entry name" value="PYR_CT"/>
    <property type="match status" value="1"/>
</dbReference>
<gene>
    <name evidence="4" type="ORF">IPA_02810</name>
</gene>
<keyword evidence="2" id="KW-0808">Transferase</keyword>
<dbReference type="AlphaFoldDB" id="A0A977PJ68"/>
<evidence type="ECO:0000313" key="4">
    <source>
        <dbReference type="EMBL" id="UXD21316.1"/>
    </source>
</evidence>
<keyword evidence="5" id="KW-1185">Reference proteome</keyword>
<name>A0A977PJ68_9CREN</name>
<sequence>MYRVRLAERAEFLRKLREESIDTPDYEVIDSPKPELYKFIFPFKSAPRIFFDGIILPVEVPKEIWITDTTFRDGQQAREPYTVEQIVTLYKFLHRLGGENCRILTSEFFLYTEKDREAVRRVKALGYRCPKVTAWIRANKEELRLVKEAGIEETGILSSISDYHIYYKFRSSRRKVVEKYLSVVEEALKMGIVPRVHLEDITRANIFEVVVPFVKKLMKLSEKYGLPVKVRYPDTLGVGVPIPEAMLPRSIPKLTWVLRHVAGVPSEWLEFHGHNDFHLGVANATSAWLYGASLNNGTLLGIGERAGNVPIEALVFMYAQIKHSFDGMNPKVITEIAKYYRDELGYEVPPYYPIVGRNFATTRAGIHADGLLKNPETYLPFDTEGILGVKPGIAITPYAGLAGIAYWINKTFDLKGDEVINKKDPRVQKIYEDVMKQFEHGRLTALSDAEMLNLVAKHMPELVEKYWDRLPEDLRIKFLEAKKK</sequence>
<proteinExistence type="inferred from homology"/>
<dbReference type="InterPro" id="IPR013785">
    <property type="entry name" value="Aldolase_TIM"/>
</dbReference>
<dbReference type="Gene3D" id="3.20.20.70">
    <property type="entry name" value="Aldolase class I"/>
    <property type="match status" value="1"/>
</dbReference>
<reference evidence="4" key="1">
    <citation type="submission" date="2013-11" db="EMBL/GenBank/DDBJ databases">
        <title>Comparative genomics of Ignicoccus.</title>
        <authorList>
            <person name="Podar M."/>
        </authorList>
    </citation>
    <scope>NUCLEOTIDE SEQUENCE</scope>
    <source>
        <strain evidence="4">DSM 13166</strain>
    </source>
</reference>
<feature type="domain" description="Pyruvate carboxyltransferase" evidence="3">
    <location>
        <begin position="64"/>
        <end position="334"/>
    </location>
</feature>
<dbReference type="CDD" id="cd07947">
    <property type="entry name" value="DRE_TIM_Re_CS"/>
    <property type="match status" value="1"/>
</dbReference>
<dbReference type="SUPFAM" id="SSF51569">
    <property type="entry name" value="Aldolase"/>
    <property type="match status" value="1"/>
</dbReference>
<organism evidence="4 5">
    <name type="scientific">Ignicoccus pacificus DSM 13166</name>
    <dbReference type="NCBI Taxonomy" id="940294"/>
    <lineage>
        <taxon>Archaea</taxon>
        <taxon>Thermoproteota</taxon>
        <taxon>Thermoprotei</taxon>
        <taxon>Desulfurococcales</taxon>
        <taxon>Desulfurococcaceae</taxon>
        <taxon>Ignicoccus</taxon>
    </lineage>
</organism>